<dbReference type="InterPro" id="IPR036594">
    <property type="entry name" value="Meth_synthase_dom"/>
</dbReference>
<dbReference type="SUPFAM" id="SSF46955">
    <property type="entry name" value="Putative DNA-binding domain"/>
    <property type="match status" value="1"/>
</dbReference>
<dbReference type="InterPro" id="IPR036724">
    <property type="entry name" value="Cobalamin-bd_sf"/>
</dbReference>
<dbReference type="Pfam" id="PF13411">
    <property type="entry name" value="MerR_1"/>
    <property type="match status" value="1"/>
</dbReference>
<evidence type="ECO:0000313" key="8">
    <source>
        <dbReference type="Proteomes" id="UP000199600"/>
    </source>
</evidence>
<dbReference type="InterPro" id="IPR047057">
    <property type="entry name" value="MerR_fam"/>
</dbReference>
<evidence type="ECO:0000256" key="2">
    <source>
        <dbReference type="ARBA" id="ARBA00023015"/>
    </source>
</evidence>
<dbReference type="PROSITE" id="PS51332">
    <property type="entry name" value="B12_BINDING"/>
    <property type="match status" value="1"/>
</dbReference>
<keyword evidence="2" id="KW-0805">Transcription regulation</keyword>
<dbReference type="InterPro" id="IPR006158">
    <property type="entry name" value="Cobalamin-bd"/>
</dbReference>
<dbReference type="PANTHER" id="PTHR30204">
    <property type="entry name" value="REDOX-CYCLING DRUG-SENSING TRANSCRIPTIONAL ACTIVATOR SOXR"/>
    <property type="match status" value="1"/>
</dbReference>
<dbReference type="InterPro" id="IPR003759">
    <property type="entry name" value="Cbl-bd_cap"/>
</dbReference>
<sequence>MKTLAFNIAAVERDTGLSKDVLRMWERRYGFPEPERDGNGERLYPETQVERLRLIKRLMDQGHRPGKLMAASPEELAQLAPRRPASRQMGAEIDGEDLGQLLILIKQHDAAGYQQAMQQRLARQGFQSFVQDTVAPLTRRVGEAWEDGSFEVFEEHLFTELTKRLLRQAIAALPGGVRSPRILLTSVPDEQHVLGLLMAEGLFVLEGAECIPLGTQMPLLEIGHAAVAHQANIVALSFSIAFRSRQIPGLLQQLRQILPMTIELWVGGRGVCGLAPIAGIRLLSGLDSTISALADWRAENMPRN</sequence>
<keyword evidence="1" id="KW-0678">Repressor</keyword>
<dbReference type="Gene3D" id="1.10.1660.10">
    <property type="match status" value="1"/>
</dbReference>
<dbReference type="PROSITE" id="PS50937">
    <property type="entry name" value="HTH_MERR_2"/>
    <property type="match status" value="1"/>
</dbReference>
<dbReference type="GO" id="GO:0031419">
    <property type="term" value="F:cobalamin binding"/>
    <property type="evidence" value="ECO:0007669"/>
    <property type="project" value="InterPro"/>
</dbReference>
<dbReference type="Pfam" id="PF02607">
    <property type="entry name" value="B12-binding_2"/>
    <property type="match status" value="1"/>
</dbReference>
<dbReference type="Proteomes" id="UP000199600">
    <property type="component" value="Unassembled WGS sequence"/>
</dbReference>
<dbReference type="InterPro" id="IPR009061">
    <property type="entry name" value="DNA-bd_dom_put_sf"/>
</dbReference>
<evidence type="ECO:0000313" key="7">
    <source>
        <dbReference type="EMBL" id="SBT11267.1"/>
    </source>
</evidence>
<feature type="domain" description="B12-binding" evidence="6">
    <location>
        <begin position="179"/>
        <end position="304"/>
    </location>
</feature>
<organism evidence="7 8">
    <name type="scientific">Candidatus Propionivibrio aalborgensis</name>
    <dbReference type="NCBI Taxonomy" id="1860101"/>
    <lineage>
        <taxon>Bacteria</taxon>
        <taxon>Pseudomonadati</taxon>
        <taxon>Pseudomonadota</taxon>
        <taxon>Betaproteobacteria</taxon>
        <taxon>Rhodocyclales</taxon>
        <taxon>Rhodocyclaceae</taxon>
        <taxon>Propionivibrio</taxon>
    </lineage>
</organism>
<evidence type="ECO:0000256" key="3">
    <source>
        <dbReference type="ARBA" id="ARBA00023125"/>
    </source>
</evidence>
<evidence type="ECO:0000256" key="4">
    <source>
        <dbReference type="ARBA" id="ARBA00023163"/>
    </source>
</evidence>
<dbReference type="GO" id="GO:0003700">
    <property type="term" value="F:DNA-binding transcription factor activity"/>
    <property type="evidence" value="ECO:0007669"/>
    <property type="project" value="InterPro"/>
</dbReference>
<dbReference type="AlphaFoldDB" id="A0A1A8Y2N9"/>
<dbReference type="CDD" id="cd01104">
    <property type="entry name" value="HTH_MlrA-CarA"/>
    <property type="match status" value="1"/>
</dbReference>
<dbReference type="InterPro" id="IPR000551">
    <property type="entry name" value="MerR-type_HTH_dom"/>
</dbReference>
<dbReference type="SMART" id="SM00422">
    <property type="entry name" value="HTH_MERR"/>
    <property type="match status" value="1"/>
</dbReference>
<keyword evidence="4" id="KW-0804">Transcription</keyword>
<protein>
    <submittedName>
        <fullName evidence="7">Regulatory protein, MerR</fullName>
    </submittedName>
</protein>
<gene>
    <name evidence="7" type="ORF">PROAA_990003</name>
</gene>
<dbReference type="RefSeq" id="WP_186412806.1">
    <property type="nucleotide sequence ID" value="NZ_FLQY01000405.1"/>
</dbReference>
<proteinExistence type="predicted"/>
<evidence type="ECO:0000259" key="5">
    <source>
        <dbReference type="PROSITE" id="PS50937"/>
    </source>
</evidence>
<dbReference type="SUPFAM" id="SSF52242">
    <property type="entry name" value="Cobalamin (vitamin B12)-binding domain"/>
    <property type="match status" value="1"/>
</dbReference>
<dbReference type="Gene3D" id="1.10.1240.10">
    <property type="entry name" value="Methionine synthase domain"/>
    <property type="match status" value="1"/>
</dbReference>
<evidence type="ECO:0000259" key="6">
    <source>
        <dbReference type="PROSITE" id="PS51332"/>
    </source>
</evidence>
<feature type="domain" description="HTH merR-type" evidence="5">
    <location>
        <begin position="1"/>
        <end position="62"/>
    </location>
</feature>
<accession>A0A1A8Y2N9</accession>
<dbReference type="GO" id="GO:0003677">
    <property type="term" value="F:DNA binding"/>
    <property type="evidence" value="ECO:0007669"/>
    <property type="project" value="UniProtKB-KW"/>
</dbReference>
<name>A0A1A8Y2N9_9RHOO</name>
<dbReference type="GO" id="GO:0046872">
    <property type="term" value="F:metal ion binding"/>
    <property type="evidence" value="ECO:0007669"/>
    <property type="project" value="InterPro"/>
</dbReference>
<reference evidence="7 8" key="1">
    <citation type="submission" date="2016-06" db="EMBL/GenBank/DDBJ databases">
        <authorList>
            <person name="Kjaerup R.B."/>
            <person name="Dalgaard T.S."/>
            <person name="Juul-Madsen H.R."/>
        </authorList>
    </citation>
    <scope>NUCLEOTIDE SEQUENCE [LARGE SCALE GENOMIC DNA]</scope>
    <source>
        <strain evidence="7">2</strain>
    </source>
</reference>
<dbReference type="EMBL" id="FLQY01000405">
    <property type="protein sequence ID" value="SBT11267.1"/>
    <property type="molecule type" value="Genomic_DNA"/>
</dbReference>
<dbReference type="PANTHER" id="PTHR30204:SF69">
    <property type="entry name" value="MERR-FAMILY TRANSCRIPTIONAL REGULATOR"/>
    <property type="match status" value="1"/>
</dbReference>
<dbReference type="Gene3D" id="3.40.50.280">
    <property type="entry name" value="Cobalamin-binding domain"/>
    <property type="match status" value="1"/>
</dbReference>
<keyword evidence="8" id="KW-1185">Reference proteome</keyword>
<evidence type="ECO:0000256" key="1">
    <source>
        <dbReference type="ARBA" id="ARBA00022491"/>
    </source>
</evidence>
<keyword evidence="3" id="KW-0238">DNA-binding</keyword>